<organism evidence="2 3">
    <name type="scientific">Pleurodeles waltl</name>
    <name type="common">Iberian ribbed newt</name>
    <dbReference type="NCBI Taxonomy" id="8319"/>
    <lineage>
        <taxon>Eukaryota</taxon>
        <taxon>Metazoa</taxon>
        <taxon>Chordata</taxon>
        <taxon>Craniata</taxon>
        <taxon>Vertebrata</taxon>
        <taxon>Euteleostomi</taxon>
        <taxon>Amphibia</taxon>
        <taxon>Batrachia</taxon>
        <taxon>Caudata</taxon>
        <taxon>Salamandroidea</taxon>
        <taxon>Salamandridae</taxon>
        <taxon>Pleurodelinae</taxon>
        <taxon>Pleurodeles</taxon>
    </lineage>
</organism>
<reference evidence="2" key="1">
    <citation type="journal article" date="2022" name="bioRxiv">
        <title>Sequencing and chromosome-scale assembly of the giantPleurodeles waltlgenome.</title>
        <authorList>
            <person name="Brown T."/>
            <person name="Elewa A."/>
            <person name="Iarovenko S."/>
            <person name="Subramanian E."/>
            <person name="Araus A.J."/>
            <person name="Petzold A."/>
            <person name="Susuki M."/>
            <person name="Suzuki K.-i.T."/>
            <person name="Hayashi T."/>
            <person name="Toyoda A."/>
            <person name="Oliveira C."/>
            <person name="Osipova E."/>
            <person name="Leigh N.D."/>
            <person name="Simon A."/>
            <person name="Yun M.H."/>
        </authorList>
    </citation>
    <scope>NUCLEOTIDE SEQUENCE</scope>
    <source>
        <strain evidence="2">20211129_DDA</strain>
        <tissue evidence="2">Liver</tissue>
    </source>
</reference>
<dbReference type="AlphaFoldDB" id="A0AAV7N4J1"/>
<feature type="region of interest" description="Disordered" evidence="1">
    <location>
        <begin position="1"/>
        <end position="23"/>
    </location>
</feature>
<keyword evidence="3" id="KW-1185">Reference proteome</keyword>
<evidence type="ECO:0000313" key="3">
    <source>
        <dbReference type="Proteomes" id="UP001066276"/>
    </source>
</evidence>
<name>A0AAV7N4J1_PLEWA</name>
<sequence>MFRSANSLNSGARPVTEEKFGWDDGPGLDSSLASSVLVPTECKVVPRGAGATSTKTGVAIWELPGKKEDAAESTVNGVGVSGGKKWATNGVVDDGAPVDGVVILEVAVNAAVIDRAGVIGAAVDGAVFDRAIVFGMYVAIDGAVDGIRVDDVEAFVEAEFLMVDNRGDIGE</sequence>
<protein>
    <submittedName>
        <fullName evidence="2">Uncharacterized protein</fullName>
    </submittedName>
</protein>
<evidence type="ECO:0000313" key="2">
    <source>
        <dbReference type="EMBL" id="KAJ1110242.1"/>
    </source>
</evidence>
<accession>A0AAV7N4J1</accession>
<comment type="caution">
    <text evidence="2">The sequence shown here is derived from an EMBL/GenBank/DDBJ whole genome shotgun (WGS) entry which is preliminary data.</text>
</comment>
<feature type="compositionally biased region" description="Polar residues" evidence="1">
    <location>
        <begin position="1"/>
        <end position="10"/>
    </location>
</feature>
<dbReference type="EMBL" id="JANPWB010000013">
    <property type="protein sequence ID" value="KAJ1110242.1"/>
    <property type="molecule type" value="Genomic_DNA"/>
</dbReference>
<dbReference type="Proteomes" id="UP001066276">
    <property type="component" value="Chromosome 9"/>
</dbReference>
<evidence type="ECO:0000256" key="1">
    <source>
        <dbReference type="SAM" id="MobiDB-lite"/>
    </source>
</evidence>
<gene>
    <name evidence="2" type="ORF">NDU88_007597</name>
</gene>
<proteinExistence type="predicted"/>